<gene>
    <name evidence="2" type="ORF">OKA104_LOCUS26078</name>
    <name evidence="1" type="ORF">VCS650_LOCUS37482</name>
</gene>
<dbReference type="Proteomes" id="UP000663891">
    <property type="component" value="Unassembled WGS sequence"/>
</dbReference>
<accession>A0A819JVV8</accession>
<evidence type="ECO:0000313" key="3">
    <source>
        <dbReference type="Proteomes" id="UP000663881"/>
    </source>
</evidence>
<evidence type="ECO:0000313" key="1">
    <source>
        <dbReference type="EMBL" id="CAF1417034.1"/>
    </source>
</evidence>
<dbReference type="InterPro" id="IPR036188">
    <property type="entry name" value="FAD/NAD-bd_sf"/>
</dbReference>
<dbReference type="Gene3D" id="3.50.50.60">
    <property type="entry name" value="FAD/NAD(P)-binding domain"/>
    <property type="match status" value="1"/>
</dbReference>
<dbReference type="OrthoDB" id="498204at2759"/>
<sequence>MVKFWSSISFTKYPRELYERLHKEGHNIGFIEKRSLWIAQTFDRLHTLKRQYSTTKPLRIDCEMFKSYKIKRKKVRIIGDCYVEEILTEKHCTEPSDRVIGAVTSKEYVCLKTKSITNSRTNIPTVHNLEERFYIQPLADHSVSIGGFLRQSKPVFSNGVPDNFIFHFYPIIGMIFKIDVDFISQIYAMRLTHTGEDGFMPYIPSEVSLGFVYAASSEKITVNYIREPTYEINIVTKRFKAHPNVCQSIEMDHTVLLYIN</sequence>
<proteinExistence type="predicted"/>
<dbReference type="EMBL" id="CAJNON010001016">
    <property type="protein sequence ID" value="CAF1417034.1"/>
    <property type="molecule type" value="Genomic_DNA"/>
</dbReference>
<dbReference type="EMBL" id="CAJOAY010002250">
    <property type="protein sequence ID" value="CAF3935612.1"/>
    <property type="molecule type" value="Genomic_DNA"/>
</dbReference>
<comment type="caution">
    <text evidence="2">The sequence shown here is derived from an EMBL/GenBank/DDBJ whole genome shotgun (WGS) entry which is preliminary data.</text>
</comment>
<organism evidence="2 3">
    <name type="scientific">Adineta steineri</name>
    <dbReference type="NCBI Taxonomy" id="433720"/>
    <lineage>
        <taxon>Eukaryota</taxon>
        <taxon>Metazoa</taxon>
        <taxon>Spiralia</taxon>
        <taxon>Gnathifera</taxon>
        <taxon>Rotifera</taxon>
        <taxon>Eurotatoria</taxon>
        <taxon>Bdelloidea</taxon>
        <taxon>Adinetida</taxon>
        <taxon>Adinetidae</taxon>
        <taxon>Adineta</taxon>
    </lineage>
</organism>
<protein>
    <submittedName>
        <fullName evidence="2">Uncharacterized protein</fullName>
    </submittedName>
</protein>
<dbReference type="Gene3D" id="3.30.9.10">
    <property type="entry name" value="D-Amino Acid Oxidase, subunit A, domain 2"/>
    <property type="match status" value="1"/>
</dbReference>
<reference evidence="2" key="1">
    <citation type="submission" date="2021-02" db="EMBL/GenBank/DDBJ databases">
        <authorList>
            <person name="Nowell W R."/>
        </authorList>
    </citation>
    <scope>NUCLEOTIDE SEQUENCE</scope>
</reference>
<name>A0A819JVV8_9BILA</name>
<dbReference type="Proteomes" id="UP000663881">
    <property type="component" value="Unassembled WGS sequence"/>
</dbReference>
<dbReference type="AlphaFoldDB" id="A0A819JVV8"/>
<evidence type="ECO:0000313" key="2">
    <source>
        <dbReference type="EMBL" id="CAF3935612.1"/>
    </source>
</evidence>